<dbReference type="RefSeq" id="WP_072552509.1">
    <property type="nucleotide sequence ID" value="NZ_CP018153.1"/>
</dbReference>
<sequence>MRLKPTFLLFLLAFSIIGCSKNDSTNETENTKNLIGNKYAHLLFETREECEAAQESYMINCAQGLEIISDTEVRIFLTDILYNSNFYVKNNMLVVESTPDTYEFSEDLIFEIMDNGDLKLGEDNWIKYEEDFFE</sequence>
<name>A0A1L3J3Y8_9FLAO</name>
<evidence type="ECO:0008006" key="4">
    <source>
        <dbReference type="Google" id="ProtNLM"/>
    </source>
</evidence>
<gene>
    <name evidence="2" type="ORF">LPB144_05270</name>
</gene>
<dbReference type="EMBL" id="CP018153">
    <property type="protein sequence ID" value="APG59859.1"/>
    <property type="molecule type" value="Genomic_DNA"/>
</dbReference>
<evidence type="ECO:0000313" key="2">
    <source>
        <dbReference type="EMBL" id="APG59859.1"/>
    </source>
</evidence>
<dbReference type="STRING" id="1913577.LPB144_05270"/>
<keyword evidence="1" id="KW-0732">Signal</keyword>
<accession>A0A1L3J3Y8</accession>
<evidence type="ECO:0000313" key="3">
    <source>
        <dbReference type="Proteomes" id="UP000182510"/>
    </source>
</evidence>
<dbReference type="Proteomes" id="UP000182510">
    <property type="component" value="Chromosome"/>
</dbReference>
<feature type="chain" id="PRO_5012498894" description="Lipoprotein" evidence="1">
    <location>
        <begin position="21"/>
        <end position="134"/>
    </location>
</feature>
<keyword evidence="3" id="KW-1185">Reference proteome</keyword>
<organism evidence="2 3">
    <name type="scientific">Christiangramia salexigens</name>
    <dbReference type="NCBI Taxonomy" id="1913577"/>
    <lineage>
        <taxon>Bacteria</taxon>
        <taxon>Pseudomonadati</taxon>
        <taxon>Bacteroidota</taxon>
        <taxon>Flavobacteriia</taxon>
        <taxon>Flavobacteriales</taxon>
        <taxon>Flavobacteriaceae</taxon>
        <taxon>Christiangramia</taxon>
    </lineage>
</organism>
<protein>
    <recommendedName>
        <fullName evidence="4">Lipoprotein</fullName>
    </recommendedName>
</protein>
<dbReference type="OrthoDB" id="1161969at2"/>
<dbReference type="AlphaFoldDB" id="A0A1L3J3Y8"/>
<proteinExistence type="predicted"/>
<reference evidence="2 3" key="1">
    <citation type="submission" date="2016-11" db="EMBL/GenBank/DDBJ databases">
        <title>Gramella sp. LPB0144 isolated from marine environment.</title>
        <authorList>
            <person name="Kim E."/>
            <person name="Yi H."/>
        </authorList>
    </citation>
    <scope>NUCLEOTIDE SEQUENCE [LARGE SCALE GENOMIC DNA]</scope>
    <source>
        <strain evidence="2 3">LPB0144</strain>
    </source>
</reference>
<dbReference type="KEGG" id="grl:LPB144_05270"/>
<evidence type="ECO:0000256" key="1">
    <source>
        <dbReference type="SAM" id="SignalP"/>
    </source>
</evidence>
<feature type="signal peptide" evidence="1">
    <location>
        <begin position="1"/>
        <end position="20"/>
    </location>
</feature>
<dbReference type="PROSITE" id="PS51257">
    <property type="entry name" value="PROKAR_LIPOPROTEIN"/>
    <property type="match status" value="1"/>
</dbReference>